<reference evidence="1" key="1">
    <citation type="submission" date="2023-07" db="EMBL/GenBank/DDBJ databases">
        <title>Genomic Encyclopedia of Type Strains, Phase IV (KMG-IV): sequencing the most valuable type-strain genomes for metagenomic binning, comparative biology and taxonomic classification.</title>
        <authorList>
            <person name="Goeker M."/>
        </authorList>
    </citation>
    <scope>NUCLEOTIDE SEQUENCE</scope>
    <source>
        <strain evidence="1">DSM 26174</strain>
    </source>
</reference>
<protein>
    <submittedName>
        <fullName evidence="1">Translation initiation factor 6 (eIF-6)</fullName>
    </submittedName>
</protein>
<proteinExistence type="predicted"/>
<evidence type="ECO:0000313" key="2">
    <source>
        <dbReference type="Proteomes" id="UP001185092"/>
    </source>
</evidence>
<comment type="caution">
    <text evidence="1">The sequence shown here is derived from an EMBL/GenBank/DDBJ whole genome shotgun (WGS) entry which is preliminary data.</text>
</comment>
<accession>A0AAE3XNF8</accession>
<dbReference type="RefSeq" id="WP_309941706.1">
    <property type="nucleotide sequence ID" value="NZ_AP025305.1"/>
</dbReference>
<dbReference type="AlphaFoldDB" id="A0AAE3XNF8"/>
<evidence type="ECO:0000313" key="1">
    <source>
        <dbReference type="EMBL" id="MDR6241146.1"/>
    </source>
</evidence>
<name>A0AAE3XNF8_9BACT</name>
<dbReference type="GO" id="GO:0003743">
    <property type="term" value="F:translation initiation factor activity"/>
    <property type="evidence" value="ECO:0007669"/>
    <property type="project" value="UniProtKB-KW"/>
</dbReference>
<gene>
    <name evidence="1" type="ORF">HNQ88_004222</name>
</gene>
<keyword evidence="1" id="KW-0648">Protein biosynthesis</keyword>
<dbReference type="Proteomes" id="UP001185092">
    <property type="component" value="Unassembled WGS sequence"/>
</dbReference>
<sequence length="152" mass="18018">MERFSNKREDYWNQIKKELLDTNDSEEFRFQYLEIGQLLSHGFSVTLNDNNPSEFELKIWNAEYDNKRFNKKIFNLDRLAIKSKKVKLNSQESKTINRLLSAELERTNWGGIVVDGLYCHFEINGRKLDWNTNEEINNALTELVELIRNKAA</sequence>
<keyword evidence="1" id="KW-0396">Initiation factor</keyword>
<dbReference type="EMBL" id="JAVDQD010000006">
    <property type="protein sequence ID" value="MDR6241146.1"/>
    <property type="molecule type" value="Genomic_DNA"/>
</dbReference>
<organism evidence="1 2">
    <name type="scientific">Aureibacter tunicatorum</name>
    <dbReference type="NCBI Taxonomy" id="866807"/>
    <lineage>
        <taxon>Bacteria</taxon>
        <taxon>Pseudomonadati</taxon>
        <taxon>Bacteroidota</taxon>
        <taxon>Cytophagia</taxon>
        <taxon>Cytophagales</taxon>
        <taxon>Persicobacteraceae</taxon>
        <taxon>Aureibacter</taxon>
    </lineage>
</organism>
<keyword evidence="2" id="KW-1185">Reference proteome</keyword>